<dbReference type="SUPFAM" id="SSF48317">
    <property type="entry name" value="Acid phosphatase/Vanadium-dependent haloperoxidase"/>
    <property type="match status" value="1"/>
</dbReference>
<feature type="transmembrane region" description="Helical" evidence="1">
    <location>
        <begin position="95"/>
        <end position="113"/>
    </location>
</feature>
<reference evidence="3 4" key="1">
    <citation type="submission" date="2016-03" db="EMBL/GenBank/DDBJ databases">
        <title>Niastella vici sp. nov., isolated from farmland soil.</title>
        <authorList>
            <person name="Chen L."/>
            <person name="Wang D."/>
            <person name="Yang S."/>
            <person name="Wang G."/>
        </authorList>
    </citation>
    <scope>NUCLEOTIDE SEQUENCE [LARGE SCALE GENOMIC DNA]</scope>
    <source>
        <strain evidence="3 4">DJ57</strain>
    </source>
</reference>
<keyword evidence="1" id="KW-0812">Transmembrane</keyword>
<accession>A0A1V9FH06</accession>
<evidence type="ECO:0000313" key="4">
    <source>
        <dbReference type="Proteomes" id="UP000192796"/>
    </source>
</evidence>
<dbReference type="Proteomes" id="UP000192796">
    <property type="component" value="Unassembled WGS sequence"/>
</dbReference>
<feature type="transmembrane region" description="Helical" evidence="1">
    <location>
        <begin position="63"/>
        <end position="88"/>
    </location>
</feature>
<dbReference type="RefSeq" id="WP_081155558.1">
    <property type="nucleotide sequence ID" value="NZ_LVYD01000113.1"/>
</dbReference>
<dbReference type="CDD" id="cd03392">
    <property type="entry name" value="PAP2_like_2"/>
    <property type="match status" value="1"/>
</dbReference>
<keyword evidence="1" id="KW-1133">Transmembrane helix</keyword>
<feature type="transmembrane region" description="Helical" evidence="1">
    <location>
        <begin position="133"/>
        <end position="153"/>
    </location>
</feature>
<dbReference type="PANTHER" id="PTHR14969:SF13">
    <property type="entry name" value="AT30094P"/>
    <property type="match status" value="1"/>
</dbReference>
<evidence type="ECO:0000313" key="3">
    <source>
        <dbReference type="EMBL" id="OQP57659.1"/>
    </source>
</evidence>
<keyword evidence="1" id="KW-0472">Membrane</keyword>
<proteinExistence type="predicted"/>
<keyword evidence="4" id="KW-1185">Reference proteome</keyword>
<feature type="domain" description="Phosphatidic acid phosphatase type 2/haloperoxidase" evidence="2">
    <location>
        <begin position="97"/>
        <end position="208"/>
    </location>
</feature>
<comment type="caution">
    <text evidence="3">The sequence shown here is derived from an EMBL/GenBank/DDBJ whole genome shotgun (WGS) entry which is preliminary data.</text>
</comment>
<name>A0A1V9FH06_9BACT</name>
<dbReference type="PANTHER" id="PTHR14969">
    <property type="entry name" value="SPHINGOSINE-1-PHOSPHATE PHOSPHOHYDROLASE"/>
    <property type="match status" value="1"/>
</dbReference>
<feature type="transmembrane region" description="Helical" evidence="1">
    <location>
        <begin position="165"/>
        <end position="187"/>
    </location>
</feature>
<dbReference type="Gene3D" id="1.20.144.10">
    <property type="entry name" value="Phosphatidic acid phosphatase type 2/haloperoxidase"/>
    <property type="match status" value="1"/>
</dbReference>
<dbReference type="EMBL" id="LVYD01000113">
    <property type="protein sequence ID" value="OQP57659.1"/>
    <property type="molecule type" value="Genomic_DNA"/>
</dbReference>
<dbReference type="AlphaFoldDB" id="A0A1V9FH06"/>
<dbReference type="STRING" id="1703345.A3860_08485"/>
<organism evidence="3 4">
    <name type="scientific">Niastella vici</name>
    <dbReference type="NCBI Taxonomy" id="1703345"/>
    <lineage>
        <taxon>Bacteria</taxon>
        <taxon>Pseudomonadati</taxon>
        <taxon>Bacteroidota</taxon>
        <taxon>Chitinophagia</taxon>
        <taxon>Chitinophagales</taxon>
        <taxon>Chitinophagaceae</taxon>
        <taxon>Niastella</taxon>
    </lineage>
</organism>
<evidence type="ECO:0000256" key="1">
    <source>
        <dbReference type="SAM" id="Phobius"/>
    </source>
</evidence>
<dbReference type="OrthoDB" id="9773582at2"/>
<dbReference type="SMART" id="SM00014">
    <property type="entry name" value="acidPPc"/>
    <property type="match status" value="1"/>
</dbReference>
<dbReference type="InterPro" id="IPR000326">
    <property type="entry name" value="PAP2/HPO"/>
</dbReference>
<feature type="transmembrane region" description="Helical" evidence="1">
    <location>
        <begin position="12"/>
        <end position="33"/>
    </location>
</feature>
<dbReference type="InterPro" id="IPR036938">
    <property type="entry name" value="PAP2/HPO_sf"/>
</dbReference>
<sequence length="215" mass="24707">MAIDQAHKKLLYRHVFVLAALALISGWLFVWLAQEVVIEKKDWFDTLAFQFLRPWITPAHTTIALVVTRGGSDAFLIAVYLLIFYYLLRNNFKRQAIQLVVVASAPFLWSWLLKKIFHRPRPLPPHFDYVISYSFPSGHTLGTFTLCGILAWITWKIKWPFITKLTATIFLFLYACVIGMSRVYLHVHYLSDVVAGACVALCWLAIAAVFIKLTD</sequence>
<gene>
    <name evidence="3" type="ORF">A3860_08485</name>
</gene>
<dbReference type="Pfam" id="PF01569">
    <property type="entry name" value="PAP2"/>
    <property type="match status" value="1"/>
</dbReference>
<feature type="transmembrane region" description="Helical" evidence="1">
    <location>
        <begin position="193"/>
        <end position="211"/>
    </location>
</feature>
<protein>
    <recommendedName>
        <fullName evidence="2">Phosphatidic acid phosphatase type 2/haloperoxidase domain-containing protein</fullName>
    </recommendedName>
</protein>
<evidence type="ECO:0000259" key="2">
    <source>
        <dbReference type="SMART" id="SM00014"/>
    </source>
</evidence>